<organism evidence="1 2">
    <name type="scientific">Pustulibacterium marinum</name>
    <dbReference type="NCBI Taxonomy" id="1224947"/>
    <lineage>
        <taxon>Bacteria</taxon>
        <taxon>Pseudomonadati</taxon>
        <taxon>Bacteroidota</taxon>
        <taxon>Flavobacteriia</taxon>
        <taxon>Flavobacteriales</taxon>
        <taxon>Flavobacteriaceae</taxon>
        <taxon>Pustulibacterium</taxon>
    </lineage>
</organism>
<proteinExistence type="predicted"/>
<dbReference type="Proteomes" id="UP000199138">
    <property type="component" value="Unassembled WGS sequence"/>
</dbReference>
<dbReference type="AlphaFoldDB" id="A0A1I7HPD9"/>
<keyword evidence="2" id="KW-1185">Reference proteome</keyword>
<protein>
    <submittedName>
        <fullName evidence="1">CarboxypepD_reg-like domain-containing protein</fullName>
    </submittedName>
</protein>
<sequence length="262" mass="30027">MKPSVKIIDRGDNMKWISFFSVFLISFLAHAQVPDSLRISGMVADEKSELLEGVYVRNMSQGTFTISTRKGKFTLMVREGDTLRFNFLGMKDLVYAIDKEDMQLQQLAIIMETDVEQLDEVEVEQQTITALSLGIIQKEVKPMTKNERLLAAAGDFRWYDVMLIPLGGMPFDPLLNAISGRTKMLKKRVQMDKENKNADALYERFYTFSTMTLGIESDDVMLFMYYLTTQGKDAEILKAEDSLAEFFLTEAYQEYKASLNEE</sequence>
<dbReference type="EMBL" id="FPBK01000010">
    <property type="protein sequence ID" value="SFU62644.1"/>
    <property type="molecule type" value="Genomic_DNA"/>
</dbReference>
<dbReference type="InterPro" id="IPR008969">
    <property type="entry name" value="CarboxyPept-like_regulatory"/>
</dbReference>
<gene>
    <name evidence="1" type="ORF">SAMN05216480_110106</name>
</gene>
<evidence type="ECO:0000313" key="1">
    <source>
        <dbReference type="EMBL" id="SFU62644.1"/>
    </source>
</evidence>
<dbReference type="Pfam" id="PF13715">
    <property type="entry name" value="CarbopepD_reg_2"/>
    <property type="match status" value="1"/>
</dbReference>
<name>A0A1I7HPD9_9FLAO</name>
<dbReference type="OrthoDB" id="1427655at2"/>
<evidence type="ECO:0000313" key="2">
    <source>
        <dbReference type="Proteomes" id="UP000199138"/>
    </source>
</evidence>
<dbReference type="STRING" id="1224947.SAMN05216480_110106"/>
<dbReference type="SUPFAM" id="SSF49464">
    <property type="entry name" value="Carboxypeptidase regulatory domain-like"/>
    <property type="match status" value="1"/>
</dbReference>
<reference evidence="2" key="1">
    <citation type="submission" date="2016-10" db="EMBL/GenBank/DDBJ databases">
        <authorList>
            <person name="Varghese N."/>
            <person name="Submissions S."/>
        </authorList>
    </citation>
    <scope>NUCLEOTIDE SEQUENCE [LARGE SCALE GENOMIC DNA]</scope>
    <source>
        <strain evidence="2">CGMCC 1.12333</strain>
    </source>
</reference>
<accession>A0A1I7HPD9</accession>